<sequence length="381" mass="41784">MKISQKPNLSFTAHAKELQSAISKVQSITQFVDCLDTERKHALIVADGKAYVAGITPDAFACLQIADSMADAEGSLVFDPQTVNGLIKGRDVLSVEGSKAQVTFSAVKGKYTAKTELALFDDADMVRVKSVFEAPKAKKLKNAVINAIRAGIKAAELTNFYSDEVILAFVKVGEKGVTIECADNFHISCYQDKTPSDAKFRFAIPAKTFGLIDKFIGDEDAQFSLDGSQLRVHGKGFTVSLPETQADESYFDLVPQYLKALTEPKTKIKFKTEALKTVDNMFAIITEDTKMAFSVGKKGVEIRMTTRSGEVSDEFKAAVDGEKRTAHIDPRILNDLLKKAKGDEIPMEFYVGKKGTSSCFKIISKQSDTARLTQIGTFYDE</sequence>
<proteinExistence type="predicted"/>
<accession>S5VVA8</accession>
<dbReference type="Proteomes" id="UP000015545">
    <property type="component" value="Segment"/>
</dbReference>
<dbReference type="Gene3D" id="3.70.10.10">
    <property type="match status" value="1"/>
</dbReference>
<dbReference type="Gene3D" id="3.10.150.10">
    <property type="entry name" value="DNA Polymerase III, subunit A, domain 2"/>
    <property type="match status" value="1"/>
</dbReference>
<evidence type="ECO:0000313" key="2">
    <source>
        <dbReference type="Proteomes" id="UP000015545"/>
    </source>
</evidence>
<dbReference type="KEGG" id="vg:16574884"/>
<keyword evidence="2" id="KW-1185">Reference proteome</keyword>
<dbReference type="RefSeq" id="YP_008433529.1">
    <property type="nucleotide sequence ID" value="NC_022096.1"/>
</dbReference>
<dbReference type="EMBL" id="KF147891">
    <property type="protein sequence ID" value="AGS82082.1"/>
    <property type="molecule type" value="Genomic_DNA"/>
</dbReference>
<reference evidence="1 2" key="1">
    <citation type="journal article" date="2014" name="Genome Announc.">
        <title>Complete Genome Sequence of the Novel Giant Pseudomonas Phage PaBG.</title>
        <authorList>
            <person name="Sykilinda N.N."/>
            <person name="Bondar A.A."/>
            <person name="Gorshkova A.S."/>
            <person name="Kurochkina L.P."/>
            <person name="Kulikov E.E."/>
            <person name="Shneider M.M."/>
            <person name="Kadykov V.A."/>
            <person name="Solovjeva N.V."/>
            <person name="Kabilov M.R."/>
            <person name="Mesyanzhinov V.V."/>
            <person name="Vlassov V.V."/>
            <person name="Drukker V.V."/>
            <person name="Miroshnikov K.A."/>
        </authorList>
    </citation>
    <scope>NUCLEOTIDE SEQUENCE [LARGE SCALE GENOMIC DNA]</scope>
</reference>
<organism evidence="1 2">
    <name type="scientific">Pseudomonas phage PaBG</name>
    <dbReference type="NCBI Taxonomy" id="1335230"/>
    <lineage>
        <taxon>Viruses</taxon>
        <taxon>Duplodnaviria</taxon>
        <taxon>Heunggongvirae</taxon>
        <taxon>Uroviricota</taxon>
        <taxon>Caudoviricetes</taxon>
        <taxon>Baikalvirus</taxon>
        <taxon>Baikalvirus PaBG</taxon>
    </lineage>
</organism>
<evidence type="ECO:0000313" key="1">
    <source>
        <dbReference type="EMBL" id="AGS82082.1"/>
    </source>
</evidence>
<protein>
    <submittedName>
        <fullName evidence="1">Putative DNA polymerase III</fullName>
    </submittedName>
</protein>
<name>S5VVA8_9CAUD</name>
<gene>
    <name evidence="1" type="ORF">PaBG_00198</name>
</gene>